<name>A0ABZ1YUX8_9NOCA</name>
<dbReference type="Proteomes" id="UP001432062">
    <property type="component" value="Chromosome"/>
</dbReference>
<gene>
    <name evidence="1" type="ORF">OG563_44115</name>
</gene>
<evidence type="ECO:0000313" key="1">
    <source>
        <dbReference type="EMBL" id="WUV45986.1"/>
    </source>
</evidence>
<organism evidence="1 2">
    <name type="scientific">Nocardia vinacea</name>
    <dbReference type="NCBI Taxonomy" id="96468"/>
    <lineage>
        <taxon>Bacteria</taxon>
        <taxon>Bacillati</taxon>
        <taxon>Actinomycetota</taxon>
        <taxon>Actinomycetes</taxon>
        <taxon>Mycobacteriales</taxon>
        <taxon>Nocardiaceae</taxon>
        <taxon>Nocardia</taxon>
    </lineage>
</organism>
<reference evidence="1" key="1">
    <citation type="submission" date="2022-10" db="EMBL/GenBank/DDBJ databases">
        <title>The complete genomes of actinobacterial strains from the NBC collection.</title>
        <authorList>
            <person name="Joergensen T.S."/>
            <person name="Alvarez Arevalo M."/>
            <person name="Sterndorff E.B."/>
            <person name="Faurdal D."/>
            <person name="Vuksanovic O."/>
            <person name="Mourched A.-S."/>
            <person name="Charusanti P."/>
            <person name="Shaw S."/>
            <person name="Blin K."/>
            <person name="Weber T."/>
        </authorList>
    </citation>
    <scope>NUCLEOTIDE SEQUENCE</scope>
    <source>
        <strain evidence="1">NBC_01482</strain>
    </source>
</reference>
<evidence type="ECO:0000313" key="2">
    <source>
        <dbReference type="Proteomes" id="UP001432062"/>
    </source>
</evidence>
<proteinExistence type="predicted"/>
<protein>
    <recommendedName>
        <fullName evidence="3">BrnT family toxin</fullName>
    </recommendedName>
</protein>
<dbReference type="EMBL" id="CP109441">
    <property type="protein sequence ID" value="WUV45986.1"/>
    <property type="molecule type" value="Genomic_DNA"/>
</dbReference>
<evidence type="ECO:0008006" key="3">
    <source>
        <dbReference type="Google" id="ProtNLM"/>
    </source>
</evidence>
<dbReference type="RefSeq" id="WP_327099250.1">
    <property type="nucleotide sequence ID" value="NZ_CP109149.1"/>
</dbReference>
<keyword evidence="2" id="KW-1185">Reference proteome</keyword>
<accession>A0ABZ1YUX8</accession>
<sequence>MGFEWPDWAFAHLIGIGPREVRQILEGARRWPRIADDGHVTVLSVWGRTGTGRPLIVATRQQDQWTWLIIGAREMRADELKMFEEWEQENR</sequence>